<proteinExistence type="predicted"/>
<evidence type="ECO:0000313" key="3">
    <source>
        <dbReference type="Proteomes" id="UP000753961"/>
    </source>
</evidence>
<reference evidence="2" key="1">
    <citation type="submission" date="2021-06" db="EMBL/GenBank/DDBJ databases">
        <title>44 bacteria genomes isolated from Dapeng, Shenzhen.</title>
        <authorList>
            <person name="Zheng W."/>
            <person name="Yu S."/>
            <person name="Huang Y."/>
        </authorList>
    </citation>
    <scope>NUCLEOTIDE SEQUENCE</scope>
    <source>
        <strain evidence="2">DP5N28-2</strain>
    </source>
</reference>
<dbReference type="AlphaFoldDB" id="A0A953HKM3"/>
<dbReference type="SUPFAM" id="SSF51445">
    <property type="entry name" value="(Trans)glycosidases"/>
    <property type="match status" value="1"/>
</dbReference>
<dbReference type="EMBL" id="JAHVHU010000002">
    <property type="protein sequence ID" value="MBY5956794.1"/>
    <property type="molecule type" value="Genomic_DNA"/>
</dbReference>
<evidence type="ECO:0000256" key="1">
    <source>
        <dbReference type="SAM" id="SignalP"/>
    </source>
</evidence>
<keyword evidence="3" id="KW-1185">Reference proteome</keyword>
<dbReference type="InterPro" id="IPR017853">
    <property type="entry name" value="GH"/>
</dbReference>
<dbReference type="Gene3D" id="3.20.20.80">
    <property type="entry name" value="Glycosidases"/>
    <property type="match status" value="1"/>
</dbReference>
<feature type="signal peptide" evidence="1">
    <location>
        <begin position="1"/>
        <end position="19"/>
    </location>
</feature>
<accession>A0A953HKM3</accession>
<gene>
    <name evidence="2" type="ORF">KUV50_01510</name>
</gene>
<dbReference type="Proteomes" id="UP000753961">
    <property type="component" value="Unassembled WGS sequence"/>
</dbReference>
<dbReference type="PROSITE" id="PS51257">
    <property type="entry name" value="PROKAR_LIPOPROTEIN"/>
    <property type="match status" value="1"/>
</dbReference>
<name>A0A953HKM3_9BACT</name>
<dbReference type="RefSeq" id="WP_222578314.1">
    <property type="nucleotide sequence ID" value="NZ_JAHVHU010000002.1"/>
</dbReference>
<sequence length="757" mass="84883">MRRIAIFIVLLLAGCSLQGQITLPVGSHPPALDVPYFPNKAYAVVWRNWNLVPLERIAEALQCTVTEVEELGESMGLPPSIKVPNTYDEQMYITVVRRNWHLLPYDQLLTVLDKTADELSVALKEDDFLYIKLGSLKPDCAPVYYTQPTSEEKARADHIRRLVKKYFPDVDTPGVPRFDFIDHLKNTKGVPTVRGKKDEGLRFIYSYFGVFGDPLTNPELDPYPDGLLARLASHGVNGVWLHVVLNQLVEVGGVYPELGAGSNVRLRNLKNLVDRAARYGISVYLYMNEPRAMPVSFFDDRKSIQGVRKGDFMTMCTSTKEVLDWLSHSLSHVFQKVPGLGGVFTITASENLTSCASHNLQENCPRCSKREYADLIADVNKAIEKGVHQSAPDAKVIAWDWGWYSHGDGSEIIRRLPKDIWVMSASEWKTPFQRGGVEAKVGEYSISVVGPGPRAQNHWKVAQERGLKTVAKMQLNNTWELSAVPWLPVLDLNAEHLSRLAGAGLNGYMLSWSLGGYPSPNLELAQMFNLNPGLTKNAALDQLAEQRYGPEGMRWARQAWAAFSAAFQEFPYDINTVYNAPQQYGASNLLYLTPTGYKATMVGLPYDDLDGWRGPYSRTAFADQFQKLADGWEKGLRDMESLMDRTSPDKRGVAVADFAIAKAAGLHFRSVANQCRFIIARDNHLNGGGMEELRRMENALQAEIQTAVEMVALVKLDARIGFEASNQYYYVVQDLMEKVLNGTYLLDQLLTNELNQR</sequence>
<feature type="chain" id="PRO_5037601078" evidence="1">
    <location>
        <begin position="20"/>
        <end position="757"/>
    </location>
</feature>
<protein>
    <submittedName>
        <fullName evidence="2">Uncharacterized protein</fullName>
    </submittedName>
</protein>
<organism evidence="2 3">
    <name type="scientific">Membranihabitans marinus</name>
    <dbReference type="NCBI Taxonomy" id="1227546"/>
    <lineage>
        <taxon>Bacteria</taxon>
        <taxon>Pseudomonadati</taxon>
        <taxon>Bacteroidota</taxon>
        <taxon>Saprospiria</taxon>
        <taxon>Saprospirales</taxon>
        <taxon>Saprospiraceae</taxon>
        <taxon>Membranihabitans</taxon>
    </lineage>
</organism>
<keyword evidence="1" id="KW-0732">Signal</keyword>
<comment type="caution">
    <text evidence="2">The sequence shown here is derived from an EMBL/GenBank/DDBJ whole genome shotgun (WGS) entry which is preliminary data.</text>
</comment>
<evidence type="ECO:0000313" key="2">
    <source>
        <dbReference type="EMBL" id="MBY5956794.1"/>
    </source>
</evidence>